<gene>
    <name evidence="3" type="ORF">ENV75_05835</name>
</gene>
<dbReference type="EMBL" id="DTHO01000062">
    <property type="protein sequence ID" value="HGG99947.1"/>
    <property type="molecule type" value="Genomic_DNA"/>
</dbReference>
<evidence type="ECO:0000256" key="1">
    <source>
        <dbReference type="ARBA" id="ARBA00022676"/>
    </source>
</evidence>
<organism evidence="3">
    <name type="scientific">Thermodesulfovibrio aggregans</name>
    <dbReference type="NCBI Taxonomy" id="86166"/>
    <lineage>
        <taxon>Bacteria</taxon>
        <taxon>Pseudomonadati</taxon>
        <taxon>Nitrospirota</taxon>
        <taxon>Thermodesulfovibrionia</taxon>
        <taxon>Thermodesulfovibrionales</taxon>
        <taxon>Thermodesulfovibrionaceae</taxon>
        <taxon>Thermodesulfovibrio</taxon>
    </lineage>
</organism>
<dbReference type="CDD" id="cd03789">
    <property type="entry name" value="GT9_LPS_heptosyltransferase"/>
    <property type="match status" value="1"/>
</dbReference>
<protein>
    <submittedName>
        <fullName evidence="3">Lipopolysaccharide heptosyltransferase family protein</fullName>
    </submittedName>
</protein>
<dbReference type="PANTHER" id="PTHR30160">
    <property type="entry name" value="TETRAACYLDISACCHARIDE 4'-KINASE-RELATED"/>
    <property type="match status" value="1"/>
</dbReference>
<dbReference type="InterPro" id="IPR002201">
    <property type="entry name" value="Glyco_trans_9"/>
</dbReference>
<comment type="caution">
    <text evidence="3">The sequence shown here is derived from an EMBL/GenBank/DDBJ whole genome shotgun (WGS) entry which is preliminary data.</text>
</comment>
<name>A0A7C4EMY0_9BACT</name>
<accession>A0A7C4EMY0</accession>
<dbReference type="PANTHER" id="PTHR30160:SF23">
    <property type="match status" value="1"/>
</dbReference>
<keyword evidence="2 3" id="KW-0808">Transferase</keyword>
<dbReference type="InterPro" id="IPR051199">
    <property type="entry name" value="LPS_LOS_Heptosyltrfase"/>
</dbReference>
<evidence type="ECO:0000313" key="3">
    <source>
        <dbReference type="EMBL" id="HGG99947.1"/>
    </source>
</evidence>
<dbReference type="Pfam" id="PF01075">
    <property type="entry name" value="Glyco_transf_9"/>
    <property type="match status" value="1"/>
</dbReference>
<dbReference type="Gene3D" id="3.40.50.2000">
    <property type="entry name" value="Glycogen Phosphorylase B"/>
    <property type="match status" value="2"/>
</dbReference>
<keyword evidence="1" id="KW-0328">Glycosyltransferase</keyword>
<proteinExistence type="predicted"/>
<sequence length="282" mass="32534">MKALIYRMGGLGDSLLVYPVIEILKKKGYKVTVWGNPEYFRLAQIAGYCDTAIFYQPGENFDLKIFFTKNKEFFEQDKNSVFVDPVVQEKIWIVKHYLKSLKFENEIFSQTLTLGFSEQKCANLCIIHPGSGSKRKNPEINFFYEAEKIIKSYGFNTLYLIGPAEKEFSKFFKNSVYFQDPVEIAKTILKASLYIGSDSGVSHLSSYLGVPSIVIFGPTDPSVWHPVGEKLWILRNNSCPPCFPDVCPERRCLQKDYLITELRQILKNLGYRHYLNDSFNYP</sequence>
<dbReference type="SUPFAM" id="SSF53756">
    <property type="entry name" value="UDP-Glycosyltransferase/glycogen phosphorylase"/>
    <property type="match status" value="1"/>
</dbReference>
<dbReference type="GO" id="GO:0008713">
    <property type="term" value="F:ADP-heptose-lipopolysaccharide heptosyltransferase activity"/>
    <property type="evidence" value="ECO:0007669"/>
    <property type="project" value="TreeGrafter"/>
</dbReference>
<dbReference type="GO" id="GO:0005829">
    <property type="term" value="C:cytosol"/>
    <property type="evidence" value="ECO:0007669"/>
    <property type="project" value="TreeGrafter"/>
</dbReference>
<evidence type="ECO:0000256" key="2">
    <source>
        <dbReference type="ARBA" id="ARBA00022679"/>
    </source>
</evidence>
<dbReference type="GO" id="GO:0009244">
    <property type="term" value="P:lipopolysaccharide core region biosynthetic process"/>
    <property type="evidence" value="ECO:0007669"/>
    <property type="project" value="TreeGrafter"/>
</dbReference>
<dbReference type="AlphaFoldDB" id="A0A7C4EMY0"/>
<reference evidence="3" key="1">
    <citation type="journal article" date="2020" name="mSystems">
        <title>Genome- and Community-Level Interaction Insights into Carbon Utilization and Element Cycling Functions of Hydrothermarchaeota in Hydrothermal Sediment.</title>
        <authorList>
            <person name="Zhou Z."/>
            <person name="Liu Y."/>
            <person name="Xu W."/>
            <person name="Pan J."/>
            <person name="Luo Z.H."/>
            <person name="Li M."/>
        </authorList>
    </citation>
    <scope>NUCLEOTIDE SEQUENCE [LARGE SCALE GENOMIC DNA]</scope>
    <source>
        <strain evidence="3">SpSt-788</strain>
    </source>
</reference>